<protein>
    <recommendedName>
        <fullName evidence="7">Dipeptidyl-peptidase</fullName>
        <ecNumber evidence="7">3.4.14.-</ecNumber>
    </recommendedName>
</protein>
<dbReference type="Proteomes" id="UP000252172">
    <property type="component" value="Unassembled WGS sequence"/>
</dbReference>
<name>A0A368MX88_9FLAO</name>
<evidence type="ECO:0000313" key="9">
    <source>
        <dbReference type="Proteomes" id="UP000252172"/>
    </source>
</evidence>
<keyword evidence="3 7" id="KW-0645">Protease</keyword>
<dbReference type="Pfam" id="PF10459">
    <property type="entry name" value="Peptidase_S46"/>
    <property type="match status" value="1"/>
</dbReference>
<dbReference type="GO" id="GO:0070009">
    <property type="term" value="F:serine-type aminopeptidase activity"/>
    <property type="evidence" value="ECO:0007669"/>
    <property type="project" value="UniProtKB-UniRule"/>
</dbReference>
<gene>
    <name evidence="8" type="ORF">DQ356_09015</name>
</gene>
<keyword evidence="5 7" id="KW-0378">Hydrolase</keyword>
<dbReference type="EC" id="3.4.14.-" evidence="7"/>
<evidence type="ECO:0000256" key="1">
    <source>
        <dbReference type="ARBA" id="ARBA00010491"/>
    </source>
</evidence>
<dbReference type="EMBL" id="QPIE01000006">
    <property type="protein sequence ID" value="RCU42463.1"/>
    <property type="molecule type" value="Genomic_DNA"/>
</dbReference>
<dbReference type="GO" id="GO:0006508">
    <property type="term" value="P:proteolysis"/>
    <property type="evidence" value="ECO:0007669"/>
    <property type="project" value="UniProtKB-KW"/>
</dbReference>
<feature type="signal peptide" evidence="7">
    <location>
        <begin position="1"/>
        <end position="20"/>
    </location>
</feature>
<evidence type="ECO:0000256" key="2">
    <source>
        <dbReference type="ARBA" id="ARBA00022438"/>
    </source>
</evidence>
<comment type="similarity">
    <text evidence="1 7">Belongs to the peptidase S46 family.</text>
</comment>
<accession>A0A368MX88</accession>
<evidence type="ECO:0000256" key="7">
    <source>
        <dbReference type="RuleBase" id="RU366067"/>
    </source>
</evidence>
<keyword evidence="4 7" id="KW-0732">Signal</keyword>
<evidence type="ECO:0000256" key="3">
    <source>
        <dbReference type="ARBA" id="ARBA00022670"/>
    </source>
</evidence>
<dbReference type="InterPro" id="IPR043504">
    <property type="entry name" value="Peptidase_S1_PA_chymotrypsin"/>
</dbReference>
<dbReference type="RefSeq" id="WP_114304156.1">
    <property type="nucleotide sequence ID" value="NZ_QPIE01000006.1"/>
</dbReference>
<comment type="function">
    <text evidence="7">Catalyzes the removal of dipeptides from the N-terminus of oligopeptides.</text>
</comment>
<dbReference type="GO" id="GO:0008239">
    <property type="term" value="F:dipeptidyl-peptidase activity"/>
    <property type="evidence" value="ECO:0007669"/>
    <property type="project" value="UniProtKB-UniRule"/>
</dbReference>
<feature type="chain" id="PRO_5023159796" description="Dipeptidyl-peptidase" evidence="7">
    <location>
        <begin position="21"/>
        <end position="714"/>
    </location>
</feature>
<reference evidence="8 9" key="1">
    <citation type="submission" date="2018-07" db="EMBL/GenBank/DDBJ databases">
        <title>Chryseobacterium lacus sp. nov., isolated from lake water.</title>
        <authorList>
            <person name="Li C.-M."/>
        </authorList>
    </citation>
    <scope>NUCLEOTIDE SEQUENCE [LARGE SCALE GENOMIC DNA]</scope>
    <source>
        <strain evidence="8 9">YLOS41</strain>
    </source>
</reference>
<sequence length="714" mass="80774">MKIKHILLSTVLLPSVMAFSQQHGGMWIPTELNEKEMKEMGMKISAKQIFDATKPSIKDAVVQFDGGCTAEIISPKGLLLTNHHCGYDDIQKHSTLENDLLTNGFWAKNMSEELPNPGVTVDFIVDIKEVTTQILGNTAGLTPQQAEDVIKNNIEVVSKSFTTLPGQKVVIRPVYYGHKYYAYIIDTFTDIRMVGAPPSAIGKFGSDTDNWVFPRHTGDFMIYRVYADRNNRPAEFSPNNVPYKPKHFLPISIKDKKEGDFTFVFGFPGRTQQYLPSIAVEKIVTEIDPAMIAVREVTLKELDQKMREDNATRIKYASKFARIANAWKKWQGEIEGLEKSDAVSKKKAYEQKLASQNPAVKTTIDEFNRLYTAQAPYALNRAYYGEVVRNAETLTLASNYLSFMTAVESGKMDSQTAENFRDRLSGFYKDYDGELDAKVTAKVLALYAKKTPENFLPPGFKNEYSDENKNLFTIENWSKNSVISGRGTMNGATVYNDINKVFADRNALVQNLKNDPLIKLFASLREAYMKNTNDQYNTYQTQIDELQKTYMGQQMSTDKDKTFFPDANSTLRVTYGKVAGSNPKDALYYGYQTTLSGVMEKYIPGDYEFDVPQKLIDLYNKKDYGMYANKNGEVPVNFTATNHTTGGNSGSPALDANGNLIGLNFDRQWEGTMSDINFDPRFSRNIMVDSKYILFIIDKYADAKWLINEMKIVK</sequence>
<dbReference type="OrthoDB" id="9805367at2"/>
<dbReference type="AlphaFoldDB" id="A0A368MX88"/>
<dbReference type="PANTHER" id="PTHR38469:SF1">
    <property type="entry name" value="PERIPLASMIC PEPTIDASE SUBFAMILY S1B"/>
    <property type="match status" value="1"/>
</dbReference>
<evidence type="ECO:0000256" key="5">
    <source>
        <dbReference type="ARBA" id="ARBA00022801"/>
    </source>
</evidence>
<evidence type="ECO:0000256" key="6">
    <source>
        <dbReference type="ARBA" id="ARBA00022825"/>
    </source>
</evidence>
<dbReference type="GO" id="GO:0043171">
    <property type="term" value="P:peptide catabolic process"/>
    <property type="evidence" value="ECO:0007669"/>
    <property type="project" value="UniProtKB-UniRule"/>
</dbReference>
<dbReference type="InterPro" id="IPR009003">
    <property type="entry name" value="Peptidase_S1_PA"/>
</dbReference>
<dbReference type="PANTHER" id="PTHR38469">
    <property type="entry name" value="PERIPLASMIC PEPTIDASE SUBFAMILY S1B"/>
    <property type="match status" value="1"/>
</dbReference>
<keyword evidence="2 7" id="KW-0031">Aminopeptidase</keyword>
<keyword evidence="9" id="KW-1185">Reference proteome</keyword>
<dbReference type="Gene3D" id="2.40.10.10">
    <property type="entry name" value="Trypsin-like serine proteases"/>
    <property type="match status" value="1"/>
</dbReference>
<evidence type="ECO:0000313" key="8">
    <source>
        <dbReference type="EMBL" id="RCU42463.1"/>
    </source>
</evidence>
<evidence type="ECO:0000256" key="4">
    <source>
        <dbReference type="ARBA" id="ARBA00022729"/>
    </source>
</evidence>
<dbReference type="SUPFAM" id="SSF50494">
    <property type="entry name" value="Trypsin-like serine proteases"/>
    <property type="match status" value="1"/>
</dbReference>
<comment type="caution">
    <text evidence="8">The sequence shown here is derived from an EMBL/GenBank/DDBJ whole genome shotgun (WGS) entry which is preliminary data.</text>
</comment>
<organism evidence="8 9">
    <name type="scientific">Chryseobacterium lacus</name>
    <dbReference type="NCBI Taxonomy" id="2058346"/>
    <lineage>
        <taxon>Bacteria</taxon>
        <taxon>Pseudomonadati</taxon>
        <taxon>Bacteroidota</taxon>
        <taxon>Flavobacteriia</taxon>
        <taxon>Flavobacteriales</taxon>
        <taxon>Weeksellaceae</taxon>
        <taxon>Chryseobacterium group</taxon>
        <taxon>Chryseobacterium</taxon>
    </lineage>
</organism>
<proteinExistence type="inferred from homology"/>
<keyword evidence="6 7" id="KW-0720">Serine protease</keyword>
<dbReference type="InterPro" id="IPR019500">
    <property type="entry name" value="Pep_S46"/>
</dbReference>